<dbReference type="OrthoDB" id="3268468at2"/>
<dbReference type="RefSeq" id="WP_006546542.1">
    <property type="nucleotide sequence ID" value="NZ_DS999543.1"/>
</dbReference>
<sequence>MVVTIGVSGCTRELRLNLNLNADELFHQVENSQAQGTPLKLVEENGNVVIIPANSLGYIQVAEEKVRKVGFTVG</sequence>
<gene>
    <name evidence="1" type="ORF">HMPREF0044_0770</name>
</gene>
<comment type="caution">
    <text evidence="1">The sequence shown here is derived from an EMBL/GenBank/DDBJ whole genome shotgun (WGS) entry which is preliminary data.</text>
</comment>
<keyword evidence="2" id="KW-1185">Reference proteome</keyword>
<name>C0W127_9ACTO</name>
<dbReference type="EMBL" id="ACFG01000030">
    <property type="protein sequence ID" value="EEH63751.1"/>
    <property type="molecule type" value="Genomic_DNA"/>
</dbReference>
<proteinExistence type="predicted"/>
<reference evidence="1 2" key="1">
    <citation type="submission" date="2009-01" db="EMBL/GenBank/DDBJ databases">
        <authorList>
            <person name="Qin X."/>
            <person name="Bachman B."/>
            <person name="Battles P."/>
            <person name="Bell A."/>
            <person name="Bess C."/>
            <person name="Bickham C."/>
            <person name="Chaboub L."/>
            <person name="Chen D."/>
            <person name="Coyle M."/>
            <person name="Deiros D.R."/>
            <person name="Dinh H."/>
            <person name="Forbes L."/>
            <person name="Fowler G."/>
            <person name="Francisco L."/>
            <person name="Fu Q."/>
            <person name="Gubbala S."/>
            <person name="Hale W."/>
            <person name="Han Y."/>
            <person name="Hemphill L."/>
            <person name="Highlander S.K."/>
            <person name="Hirani K."/>
            <person name="Hogues M."/>
            <person name="Jackson L."/>
            <person name="Jakkamsetti A."/>
            <person name="Javaid M."/>
            <person name="Jiang H."/>
            <person name="Korchina V."/>
            <person name="Kovar C."/>
            <person name="Lara F."/>
            <person name="Lee S."/>
            <person name="Mata R."/>
            <person name="Mathew T."/>
            <person name="Moen C."/>
            <person name="Morales K."/>
            <person name="Munidasa M."/>
            <person name="Nazareth L."/>
            <person name="Ngo R."/>
            <person name="Nguyen L."/>
            <person name="Okwuonu G."/>
            <person name="Ongeri F."/>
            <person name="Patil S."/>
            <person name="Petrosino J."/>
            <person name="Pham C."/>
            <person name="Pham P."/>
            <person name="Pu L.-L."/>
            <person name="Puazo M."/>
            <person name="Raj R."/>
            <person name="Reid J."/>
            <person name="Rouhana J."/>
            <person name="Saada N."/>
            <person name="Shang Y."/>
            <person name="Simmons D."/>
            <person name="Thornton R."/>
            <person name="Warren J."/>
            <person name="Weissenberger G."/>
            <person name="Zhang J."/>
            <person name="Zhang L."/>
            <person name="Zhou C."/>
            <person name="Zhu D."/>
            <person name="Muzny D."/>
            <person name="Worley K."/>
            <person name="Gibbs R."/>
        </authorList>
    </citation>
    <scope>NUCLEOTIDE SEQUENCE [LARGE SCALE GENOMIC DNA]</scope>
    <source>
        <strain evidence="1 2">DSM 15436</strain>
    </source>
</reference>
<evidence type="ECO:0000313" key="2">
    <source>
        <dbReference type="Proteomes" id="UP000010301"/>
    </source>
</evidence>
<organism evidence="1 2">
    <name type="scientific">Gleimia coleocanis DSM 15436</name>
    <dbReference type="NCBI Taxonomy" id="525245"/>
    <lineage>
        <taxon>Bacteria</taxon>
        <taxon>Bacillati</taxon>
        <taxon>Actinomycetota</taxon>
        <taxon>Actinomycetes</taxon>
        <taxon>Actinomycetales</taxon>
        <taxon>Actinomycetaceae</taxon>
        <taxon>Gleimia</taxon>
    </lineage>
</organism>
<dbReference type="STRING" id="525245.HMPREF0044_0770"/>
<dbReference type="HOGENOM" id="CLU_168842_2_1_11"/>
<protein>
    <recommendedName>
        <fullName evidence="3">DUF3107 domain-containing protein</fullName>
    </recommendedName>
</protein>
<dbReference type="Proteomes" id="UP000010301">
    <property type="component" value="Unassembled WGS sequence"/>
</dbReference>
<evidence type="ECO:0000313" key="1">
    <source>
        <dbReference type="EMBL" id="EEH63751.1"/>
    </source>
</evidence>
<dbReference type="InterPro" id="IPR021456">
    <property type="entry name" value="DUF3107"/>
</dbReference>
<dbReference type="AlphaFoldDB" id="C0W127"/>
<accession>C0W127</accession>
<dbReference type="Pfam" id="PF11305">
    <property type="entry name" value="DUF3107"/>
    <property type="match status" value="1"/>
</dbReference>
<evidence type="ECO:0008006" key="3">
    <source>
        <dbReference type="Google" id="ProtNLM"/>
    </source>
</evidence>